<accession>A0A2P2NS44</accession>
<proteinExistence type="predicted"/>
<evidence type="ECO:0000313" key="1">
    <source>
        <dbReference type="EMBL" id="MBX45254.1"/>
    </source>
</evidence>
<sequence length="37" mass="4182">MSHHHLKILVGNNAVNSENTSHQALIMHTKTEVQHSH</sequence>
<organism evidence="1">
    <name type="scientific">Rhizophora mucronata</name>
    <name type="common">Asiatic mangrove</name>
    <dbReference type="NCBI Taxonomy" id="61149"/>
    <lineage>
        <taxon>Eukaryota</taxon>
        <taxon>Viridiplantae</taxon>
        <taxon>Streptophyta</taxon>
        <taxon>Embryophyta</taxon>
        <taxon>Tracheophyta</taxon>
        <taxon>Spermatophyta</taxon>
        <taxon>Magnoliopsida</taxon>
        <taxon>eudicotyledons</taxon>
        <taxon>Gunneridae</taxon>
        <taxon>Pentapetalae</taxon>
        <taxon>rosids</taxon>
        <taxon>fabids</taxon>
        <taxon>Malpighiales</taxon>
        <taxon>Rhizophoraceae</taxon>
        <taxon>Rhizophora</taxon>
    </lineage>
</organism>
<protein>
    <submittedName>
        <fullName evidence="1">Uncharacterized protein</fullName>
    </submittedName>
</protein>
<reference evidence="1" key="1">
    <citation type="submission" date="2018-02" db="EMBL/GenBank/DDBJ databases">
        <title>Rhizophora mucronata_Transcriptome.</title>
        <authorList>
            <person name="Meera S.P."/>
            <person name="Sreeshan A."/>
            <person name="Augustine A."/>
        </authorList>
    </citation>
    <scope>NUCLEOTIDE SEQUENCE</scope>
    <source>
        <tissue evidence="1">Leaf</tissue>
    </source>
</reference>
<dbReference type="EMBL" id="GGEC01064770">
    <property type="protein sequence ID" value="MBX45254.1"/>
    <property type="molecule type" value="Transcribed_RNA"/>
</dbReference>
<name>A0A2P2NS44_RHIMU</name>
<dbReference type="AlphaFoldDB" id="A0A2P2NS44"/>